<dbReference type="EMBL" id="CALNXJ010000031">
    <property type="protein sequence ID" value="CAH3137624.1"/>
    <property type="molecule type" value="Genomic_DNA"/>
</dbReference>
<feature type="repeat" description="HEAT" evidence="4">
    <location>
        <begin position="353"/>
        <end position="390"/>
    </location>
</feature>
<proteinExistence type="inferred from homology"/>
<dbReference type="GO" id="GO:0000226">
    <property type="term" value="P:microtubule cytoskeleton organization"/>
    <property type="evidence" value="ECO:0007669"/>
    <property type="project" value="TreeGrafter"/>
</dbReference>
<dbReference type="AlphaFoldDB" id="A0AAU9X597"/>
<dbReference type="GO" id="GO:0070830">
    <property type="term" value="P:bicellular tight junction assembly"/>
    <property type="evidence" value="ECO:0007669"/>
    <property type="project" value="TreeGrafter"/>
</dbReference>
<dbReference type="PROSITE" id="PS50077">
    <property type="entry name" value="HEAT_REPEAT"/>
    <property type="match status" value="1"/>
</dbReference>
<dbReference type="GO" id="GO:0005096">
    <property type="term" value="F:GTPase activator activity"/>
    <property type="evidence" value="ECO:0007669"/>
    <property type="project" value="InterPro"/>
</dbReference>
<name>A0AAU9X597_9CNID</name>
<organism evidence="7 8">
    <name type="scientific">Pocillopora meandrina</name>
    <dbReference type="NCBI Taxonomy" id="46732"/>
    <lineage>
        <taxon>Eukaryota</taxon>
        <taxon>Metazoa</taxon>
        <taxon>Cnidaria</taxon>
        <taxon>Anthozoa</taxon>
        <taxon>Hexacorallia</taxon>
        <taxon>Scleractinia</taxon>
        <taxon>Astrocoeniina</taxon>
        <taxon>Pocilloporidae</taxon>
        <taxon>Pocillopora</taxon>
    </lineage>
</organism>
<evidence type="ECO:0000313" key="7">
    <source>
        <dbReference type="EMBL" id="CAH3137624.1"/>
    </source>
</evidence>
<evidence type="ECO:0000256" key="2">
    <source>
        <dbReference type="ARBA" id="ARBA00015003"/>
    </source>
</evidence>
<evidence type="ECO:0000256" key="3">
    <source>
        <dbReference type="ARBA" id="ARBA00023186"/>
    </source>
</evidence>
<dbReference type="GO" id="GO:0048487">
    <property type="term" value="F:beta-tubulin binding"/>
    <property type="evidence" value="ECO:0007669"/>
    <property type="project" value="InterPro"/>
</dbReference>
<accession>A0AAU9X597</accession>
<feature type="domain" description="Tubulin-folding cofactor D C-terminal" evidence="5">
    <location>
        <begin position="887"/>
        <end position="1073"/>
    </location>
</feature>
<dbReference type="Pfam" id="PF25767">
    <property type="entry name" value="ARM_TBCD_2nd"/>
    <property type="match status" value="1"/>
</dbReference>
<dbReference type="InterPro" id="IPR033162">
    <property type="entry name" value="TBCD"/>
</dbReference>
<comment type="similarity">
    <text evidence="1">Belongs to the TBCD family.</text>
</comment>
<dbReference type="Proteomes" id="UP001159428">
    <property type="component" value="Unassembled WGS sequence"/>
</dbReference>
<evidence type="ECO:0000259" key="6">
    <source>
        <dbReference type="Pfam" id="PF25767"/>
    </source>
</evidence>
<evidence type="ECO:0000256" key="1">
    <source>
        <dbReference type="ARBA" id="ARBA00006853"/>
    </source>
</evidence>
<dbReference type="Pfam" id="PF23579">
    <property type="entry name" value="ARM_TBCD"/>
    <property type="match status" value="1"/>
</dbReference>
<gene>
    <name evidence="7" type="ORF">PMEA_00018171</name>
</gene>
<dbReference type="GO" id="GO:0034333">
    <property type="term" value="P:adherens junction assembly"/>
    <property type="evidence" value="ECO:0007669"/>
    <property type="project" value="TreeGrafter"/>
</dbReference>
<evidence type="ECO:0000256" key="4">
    <source>
        <dbReference type="PROSITE-ProRule" id="PRU00103"/>
    </source>
</evidence>
<evidence type="ECO:0000259" key="5">
    <source>
        <dbReference type="Pfam" id="PF12612"/>
    </source>
</evidence>
<dbReference type="Gene3D" id="1.25.10.10">
    <property type="entry name" value="Leucine-rich Repeat Variant"/>
    <property type="match status" value="2"/>
</dbReference>
<dbReference type="InterPro" id="IPR022577">
    <property type="entry name" value="TBCD_C"/>
</dbReference>
<dbReference type="Pfam" id="PF12612">
    <property type="entry name" value="TFCD_C"/>
    <property type="match status" value="1"/>
</dbReference>
<dbReference type="InterPro" id="IPR011989">
    <property type="entry name" value="ARM-like"/>
</dbReference>
<dbReference type="InterPro" id="IPR058033">
    <property type="entry name" value="ARM_TBCD_2nd"/>
</dbReference>
<dbReference type="GO" id="GO:0007021">
    <property type="term" value="P:tubulin complex assembly"/>
    <property type="evidence" value="ECO:0007669"/>
    <property type="project" value="InterPro"/>
</dbReference>
<dbReference type="PANTHER" id="PTHR12658:SF0">
    <property type="entry name" value="TUBULIN-SPECIFIC CHAPERONE D"/>
    <property type="match status" value="1"/>
</dbReference>
<evidence type="ECO:0000313" key="8">
    <source>
        <dbReference type="Proteomes" id="UP001159428"/>
    </source>
</evidence>
<dbReference type="InterPro" id="IPR021133">
    <property type="entry name" value="HEAT_type_2"/>
</dbReference>
<keyword evidence="3" id="KW-0143">Chaperone</keyword>
<sequence>MAAKEDENSVSYSLDHFTELKEVTSLIESIGTICHDNILLEAAEERLILILNKYQEQPHLLDPHLESLVQKLQHIVCDASNPAKVIQQGFKYLYLITKVRGPKFVVRLFSHEVTDVEPVLGMLSQQNPQDHETWETRYVLLLWLSIVCMIPFDMARFDGQRDADSGTQERRRPVVERILETAKMYLSVPDKSRDAAALVISKFVTRPDVKKEKLAEFLDWCLIRMERANGETMDGMLLLTGILTTLALLFKHGKRDDLIPYAPIVLKQIGVREISKINNTLLRKLNIKLTQRLGLTFLKPRIAAWRYQRGSRSLAYNLANPFSQEQNENSHHTAGLNTAEEEDYDVPEELEDIIEKLLTGLRDKDTVVRWSAAKGIGRITGRLPQELADQIVENVLELFSTRESDCGWHGGCLALAELGRRGLLLPNRLPEVVPVVLKALSYDEMRGTYSVGSHVRDGACYVCWSFARAYDPQEIQPHVHGISSSLITAALFDREVNCRRAASAAFQENVGRQGTFPHGIDILTMADYFAVGNRVNTYLTVSVSVAEFKEYTKALIDHLADVKLQHWDRNIRELASQALHNLTPSDPEYMAKTVFPKVLLQMNNIDLNTRHGCILGCSEVIHALFLYAKETGRLLTDVVDKDCFEIVKDFVPQLNSAKSFRGLGGDYMRQAVCHLIMKLSLSELPWHGDQIIGVFQDTIDDNLSHTESVIQEGAVRALGALCQQYYVKDDGGAIDGIQDRIITHYVGQLKSPSEFSRVGFAQALGFLPKFMLSFRLKVAFTGLITASQVADDPGKFAESRREALNSLARIACTVGLSRTGDEEEIVTESSLHELYEAFFVAMNDYTIDSRGDVGAWVREASMSGLETLTRYVAENDPSLFTPEICERVMCCLAQQSSEKIDRTRAHAGEIFLRLLYMDSPTLPHIPHHKELLDIFPKDKCLEMNWSASAECFPRITKLLGLASYRRTVLLGLTVSVGGLTESLVRHSQSSLLRFLKVISKSELEMNEIAETLLDIFRKNEKNDRIIVPLFKMLDMLLANGCFELFTQDESHPFSVAVLDLTKKEIFKIGDARKLITSVSVFCGLLQFPGATRMKAFQQLSIFLCHRYPQVRKTTADHLYSAVLTYDDIIPAENLDEVLTILTETSWDAKIEELRVIRNRLCDIIGIPHPVLKSSTAPTAVKKKKDELDSYKDLVSRGY</sequence>
<dbReference type="PANTHER" id="PTHR12658">
    <property type="entry name" value="BETA-TUBULIN COFACTOR D"/>
    <property type="match status" value="1"/>
</dbReference>
<protein>
    <recommendedName>
        <fullName evidence="2">Tubulin-specific chaperone D</fullName>
    </recommendedName>
</protein>
<dbReference type="GO" id="GO:0007023">
    <property type="term" value="P:post-chaperonin tubulin folding pathway"/>
    <property type="evidence" value="ECO:0007669"/>
    <property type="project" value="InterPro"/>
</dbReference>
<feature type="domain" description="Tubulin-folding cofactor D ARM repeats" evidence="6">
    <location>
        <begin position="281"/>
        <end position="520"/>
    </location>
</feature>
<dbReference type="InterPro" id="IPR016024">
    <property type="entry name" value="ARM-type_fold"/>
</dbReference>
<dbReference type="GO" id="GO:0016328">
    <property type="term" value="C:lateral plasma membrane"/>
    <property type="evidence" value="ECO:0007669"/>
    <property type="project" value="TreeGrafter"/>
</dbReference>
<reference evidence="7 8" key="1">
    <citation type="submission" date="2022-05" db="EMBL/GenBank/DDBJ databases">
        <authorList>
            <consortium name="Genoscope - CEA"/>
            <person name="William W."/>
        </authorList>
    </citation>
    <scope>NUCLEOTIDE SEQUENCE [LARGE SCALE GENOMIC DNA]</scope>
</reference>
<dbReference type="SUPFAM" id="SSF48371">
    <property type="entry name" value="ARM repeat"/>
    <property type="match status" value="1"/>
</dbReference>
<comment type="caution">
    <text evidence="7">The sequence shown here is derived from an EMBL/GenBank/DDBJ whole genome shotgun (WGS) entry which is preliminary data.</text>
</comment>
<keyword evidence="8" id="KW-1185">Reference proteome</keyword>